<keyword evidence="2" id="KW-1185">Reference proteome</keyword>
<reference evidence="1 2" key="1">
    <citation type="submission" date="2018-03" db="EMBL/GenBank/DDBJ databases">
        <title>Genomes of Pezizomycetes fungi and the evolution of truffles.</title>
        <authorList>
            <person name="Murat C."/>
            <person name="Payen T."/>
            <person name="Noel B."/>
            <person name="Kuo A."/>
            <person name="Martin F.M."/>
        </authorList>
    </citation>
    <scope>NUCLEOTIDE SEQUENCE [LARGE SCALE GENOMIC DNA]</scope>
    <source>
        <strain evidence="1">091103-1</strain>
    </source>
</reference>
<dbReference type="Proteomes" id="UP000246991">
    <property type="component" value="Unassembled WGS sequence"/>
</dbReference>
<dbReference type="STRING" id="42249.A0A317SK16"/>
<evidence type="ECO:0000313" key="1">
    <source>
        <dbReference type="EMBL" id="PWW73551.1"/>
    </source>
</evidence>
<dbReference type="AlphaFoldDB" id="A0A317SK16"/>
<organism evidence="1 2">
    <name type="scientific">Tuber magnatum</name>
    <name type="common">white Piedmont truffle</name>
    <dbReference type="NCBI Taxonomy" id="42249"/>
    <lineage>
        <taxon>Eukaryota</taxon>
        <taxon>Fungi</taxon>
        <taxon>Dikarya</taxon>
        <taxon>Ascomycota</taxon>
        <taxon>Pezizomycotina</taxon>
        <taxon>Pezizomycetes</taxon>
        <taxon>Pezizales</taxon>
        <taxon>Tuberaceae</taxon>
        <taxon>Tuber</taxon>
    </lineage>
</organism>
<accession>A0A317SK16</accession>
<proteinExistence type="predicted"/>
<protein>
    <submittedName>
        <fullName evidence="1">Uncharacterized protein</fullName>
    </submittedName>
</protein>
<gene>
    <name evidence="1" type="ORF">C7212DRAFT_365832</name>
</gene>
<name>A0A317SK16_9PEZI</name>
<comment type="caution">
    <text evidence="1">The sequence shown here is derived from an EMBL/GenBank/DDBJ whole genome shotgun (WGS) entry which is preliminary data.</text>
</comment>
<sequence length="318" mass="35047">MANNPAQQVDVSATPSTSQTLVPDTLLDIAYYLKEGLEGVECQQYCNAHSFTRAIKLQAEKLQEGNLGAGQYAVFSPVTQDQLTNLQRIRDARYKTLRFLYLNDVATLIVKIMSSQIHQVATHELVHHLRSKIDAMGLFSGLRSTGTATFQGLQSQKEADASFKPSSRPGDAGWPTVILECGISESLRRLRIDAEWWLKISAHDVKIVLLISASKQQQKIHLEQWESVTIPNPRITCGNNSPLATVPIRINEIDITVPVLAGPGPAAAVVNGAPLTLDFTKVFLRQPGPGEGNIILTSCNWCNKACFHYEQIVKTFGR</sequence>
<dbReference type="EMBL" id="PYWC01000078">
    <property type="protein sequence ID" value="PWW73551.1"/>
    <property type="molecule type" value="Genomic_DNA"/>
</dbReference>
<dbReference type="OrthoDB" id="5489783at2759"/>
<evidence type="ECO:0000313" key="2">
    <source>
        <dbReference type="Proteomes" id="UP000246991"/>
    </source>
</evidence>